<dbReference type="PANTHER" id="PTHR42908:SF8">
    <property type="entry name" value="TR-TYPE G DOMAIN-CONTAINING PROTEIN"/>
    <property type="match status" value="1"/>
</dbReference>
<dbReference type="Pfam" id="PF03144">
    <property type="entry name" value="GTP_EFTU_D2"/>
    <property type="match status" value="1"/>
</dbReference>
<dbReference type="NCBIfam" id="TIGR01394">
    <property type="entry name" value="TypA_BipA"/>
    <property type="match status" value="1"/>
</dbReference>
<dbReference type="PANTHER" id="PTHR42908">
    <property type="entry name" value="TRANSLATION ELONGATION FACTOR-RELATED"/>
    <property type="match status" value="1"/>
</dbReference>
<dbReference type="SUPFAM" id="SSF52540">
    <property type="entry name" value="P-loop containing nucleoside triphosphate hydrolases"/>
    <property type="match status" value="1"/>
</dbReference>
<dbReference type="GO" id="GO:0005829">
    <property type="term" value="C:cytosol"/>
    <property type="evidence" value="ECO:0007669"/>
    <property type="project" value="TreeGrafter"/>
</dbReference>
<dbReference type="Pfam" id="PF00009">
    <property type="entry name" value="GTP_EFTU"/>
    <property type="match status" value="1"/>
</dbReference>
<name>A0A2H0BHI8_UNCKA</name>
<dbReference type="AlphaFoldDB" id="A0A2H0BHI8"/>
<dbReference type="InterPro" id="IPR000795">
    <property type="entry name" value="T_Tr_GTP-bd_dom"/>
</dbReference>
<dbReference type="InterPro" id="IPR047042">
    <property type="entry name" value="BipA_II"/>
</dbReference>
<reference evidence="4 5" key="1">
    <citation type="submission" date="2017-09" db="EMBL/GenBank/DDBJ databases">
        <title>Depth-based differentiation of microbial function through sediment-hosted aquifers and enrichment of novel symbionts in the deep terrestrial subsurface.</title>
        <authorList>
            <person name="Probst A.J."/>
            <person name="Ladd B."/>
            <person name="Jarett J.K."/>
            <person name="Geller-Mcgrath D.E."/>
            <person name="Sieber C.M."/>
            <person name="Emerson J.B."/>
            <person name="Anantharaman K."/>
            <person name="Thomas B.C."/>
            <person name="Malmstrom R."/>
            <person name="Stieglmeier M."/>
            <person name="Klingl A."/>
            <person name="Woyke T."/>
            <person name="Ryan C.M."/>
            <person name="Banfield J.F."/>
        </authorList>
    </citation>
    <scope>NUCLEOTIDE SEQUENCE [LARGE SCALE GENOMIC DNA]</scope>
    <source>
        <strain evidence="4">CG22_combo_CG10-13_8_21_14_all_39_12</strain>
    </source>
</reference>
<dbReference type="Gene3D" id="3.40.50.300">
    <property type="entry name" value="P-loop containing nucleotide triphosphate hydrolases"/>
    <property type="match status" value="1"/>
</dbReference>
<dbReference type="InterPro" id="IPR005225">
    <property type="entry name" value="Small_GTP-bd"/>
</dbReference>
<feature type="domain" description="Tr-type G" evidence="3">
    <location>
        <begin position="9"/>
        <end position="209"/>
    </location>
</feature>
<dbReference type="InterPro" id="IPR006298">
    <property type="entry name" value="BipA"/>
</dbReference>
<dbReference type="SUPFAM" id="SSF50447">
    <property type="entry name" value="Translation proteins"/>
    <property type="match status" value="1"/>
</dbReference>
<evidence type="ECO:0000256" key="1">
    <source>
        <dbReference type="ARBA" id="ARBA00023134"/>
    </source>
</evidence>
<dbReference type="SUPFAM" id="SSF54980">
    <property type="entry name" value="EF-G C-terminal domain-like"/>
    <property type="match status" value="2"/>
</dbReference>
<dbReference type="NCBIfam" id="TIGR00231">
    <property type="entry name" value="small_GTP"/>
    <property type="match status" value="1"/>
</dbReference>
<dbReference type="PRINTS" id="PR00315">
    <property type="entry name" value="ELONGATNFCT"/>
</dbReference>
<accession>A0A2H0BHI8</accession>
<dbReference type="GO" id="GO:0005525">
    <property type="term" value="F:GTP binding"/>
    <property type="evidence" value="ECO:0007669"/>
    <property type="project" value="UniProtKB-KW"/>
</dbReference>
<sequence length="603" mass="66658">MLETQIKYDSIRNVAVIAHVDHGKTTLIDALLKQTHVFRTNQDEMKEERIMDSNELEKERGITIAAKNCAIEFNGTKINIIDTPGHADFSGEVERTLGMADGAVLIIDAQEGPMPQTRFVLKKAFELGLKVIVVINKIDKENARIPMVIEKTGDLFLDLATTDEQLEFPILYANGREGKVWTNLPDDITSESSTLPLLEKIIEFVPAPQNPADKPFKMVISSLGYDQHLGRIIIGKIHQGTIAKQQQVIIAQAPDKKFTIERVMVNQGLGRVEVPNAHAGDIISITGIPTATIGTTVTDPSEPSALPAIAISEPTLHMEMGPNTSPFSGNEGDFTTGRLIEERLFRELETNLSLRVEKKENGKLKVSGRGELHLAILLETLRREGFELEVGQPEVITKEIDGKLHEPVEEVSIVVPEAYVGAINQEMGKRFGEMIHMKTISPLETEFIFHIPTRTTLGLRNILATLTKGTIVYNSQMLEYRPKGKDLPKLRPGVLIADSPGKSLAYGLLTAQGRGITFIEAGTEVYAGMIIGQNATDKDIHINVCKGKKLTNMRSSASDGNIQLEPATIFSLEQSIDFLESDELLEITPKSLRLRKRELDAKR</sequence>
<dbReference type="CDD" id="cd01891">
    <property type="entry name" value="TypA_BipA"/>
    <property type="match status" value="1"/>
</dbReference>
<dbReference type="Gene3D" id="3.30.70.240">
    <property type="match status" value="1"/>
</dbReference>
<dbReference type="InterPro" id="IPR004161">
    <property type="entry name" value="EFTu-like_2"/>
</dbReference>
<evidence type="ECO:0000313" key="5">
    <source>
        <dbReference type="Proteomes" id="UP000228495"/>
    </source>
</evidence>
<dbReference type="Pfam" id="PF00679">
    <property type="entry name" value="EFG_C"/>
    <property type="match status" value="1"/>
</dbReference>
<organism evidence="4 5">
    <name type="scientific">candidate division WWE3 bacterium CG22_combo_CG10-13_8_21_14_all_39_12</name>
    <dbReference type="NCBI Taxonomy" id="1975094"/>
    <lineage>
        <taxon>Bacteria</taxon>
        <taxon>Katanobacteria</taxon>
    </lineage>
</organism>
<dbReference type="Gene3D" id="2.40.50.250">
    <property type="entry name" value="bipa protein"/>
    <property type="match status" value="1"/>
</dbReference>
<dbReference type="Gene3D" id="2.40.30.10">
    <property type="entry name" value="Translation factors"/>
    <property type="match status" value="1"/>
</dbReference>
<dbReference type="Pfam" id="PF21018">
    <property type="entry name" value="BipA_C"/>
    <property type="match status" value="1"/>
</dbReference>
<dbReference type="InterPro" id="IPR048876">
    <property type="entry name" value="BipA_C"/>
</dbReference>
<evidence type="ECO:0000259" key="3">
    <source>
        <dbReference type="PROSITE" id="PS51722"/>
    </source>
</evidence>
<dbReference type="InterPro" id="IPR027417">
    <property type="entry name" value="P-loop_NTPase"/>
</dbReference>
<evidence type="ECO:0000313" key="4">
    <source>
        <dbReference type="EMBL" id="PIP56478.1"/>
    </source>
</evidence>
<comment type="caution">
    <text evidence="4">The sequence shown here is derived from an EMBL/GenBank/DDBJ whole genome shotgun (WGS) entry which is preliminary data.</text>
</comment>
<dbReference type="Gene3D" id="3.30.70.870">
    <property type="entry name" value="Elongation Factor G (Translational Gtpase), domain 3"/>
    <property type="match status" value="1"/>
</dbReference>
<keyword evidence="1" id="KW-0342">GTP-binding</keyword>
<dbReference type="Proteomes" id="UP000228495">
    <property type="component" value="Unassembled WGS sequence"/>
</dbReference>
<protein>
    <recommendedName>
        <fullName evidence="2">50S ribosomal subunit assembly factor BipA</fullName>
    </recommendedName>
</protein>
<dbReference type="InterPro" id="IPR047041">
    <property type="entry name" value="BipA_GTP-bd_dom"/>
</dbReference>
<dbReference type="CDD" id="cd03691">
    <property type="entry name" value="BipA_TypA_II"/>
    <property type="match status" value="1"/>
</dbReference>
<dbReference type="InterPro" id="IPR042116">
    <property type="entry name" value="TypA/BipA_C"/>
</dbReference>
<dbReference type="PROSITE" id="PS51722">
    <property type="entry name" value="G_TR_2"/>
    <property type="match status" value="1"/>
</dbReference>
<dbReference type="InterPro" id="IPR009000">
    <property type="entry name" value="Transl_B-barrel_sf"/>
</dbReference>
<gene>
    <name evidence="4" type="primary">typA</name>
    <name evidence="4" type="ORF">COX05_02855</name>
</gene>
<dbReference type="InterPro" id="IPR000640">
    <property type="entry name" value="EFG_V-like"/>
</dbReference>
<dbReference type="EMBL" id="PCSU01000050">
    <property type="protein sequence ID" value="PIP56478.1"/>
    <property type="molecule type" value="Genomic_DNA"/>
</dbReference>
<evidence type="ECO:0000256" key="2">
    <source>
        <dbReference type="ARBA" id="ARBA00035722"/>
    </source>
</evidence>
<dbReference type="InterPro" id="IPR035647">
    <property type="entry name" value="EFG_III/V"/>
</dbReference>
<dbReference type="GO" id="GO:0003924">
    <property type="term" value="F:GTPase activity"/>
    <property type="evidence" value="ECO:0007669"/>
    <property type="project" value="InterPro"/>
</dbReference>
<dbReference type="InterPro" id="IPR031157">
    <property type="entry name" value="G_TR_CS"/>
</dbReference>
<keyword evidence="1" id="KW-0547">Nucleotide-binding</keyword>
<dbReference type="PROSITE" id="PS00301">
    <property type="entry name" value="G_TR_1"/>
    <property type="match status" value="1"/>
</dbReference>
<proteinExistence type="predicted"/>
<dbReference type="FunFam" id="3.40.50.300:FF:000055">
    <property type="entry name" value="GTP-binding protein TypA"/>
    <property type="match status" value="1"/>
</dbReference>
<dbReference type="GO" id="GO:1990904">
    <property type="term" value="C:ribonucleoprotein complex"/>
    <property type="evidence" value="ECO:0007669"/>
    <property type="project" value="TreeGrafter"/>
</dbReference>